<dbReference type="RefSeq" id="WP_171079700.1">
    <property type="nucleotide sequence ID" value="NZ_BNBU01000003.1"/>
</dbReference>
<dbReference type="EMBL" id="JABBXF010000016">
    <property type="protein sequence ID" value="NVK77935.1"/>
    <property type="molecule type" value="Genomic_DNA"/>
</dbReference>
<dbReference type="Proteomes" id="UP000587462">
    <property type="component" value="Unassembled WGS sequence"/>
</dbReference>
<dbReference type="InterPro" id="IPR000182">
    <property type="entry name" value="GNAT_dom"/>
</dbReference>
<accession>A0A7Y7B307</accession>
<keyword evidence="3" id="KW-1185">Reference proteome</keyword>
<dbReference type="GO" id="GO:0016747">
    <property type="term" value="F:acyltransferase activity, transferring groups other than amino-acyl groups"/>
    <property type="evidence" value="ECO:0007669"/>
    <property type="project" value="InterPro"/>
</dbReference>
<protein>
    <submittedName>
        <fullName evidence="2">GNAT family N-acetyltransferase</fullName>
    </submittedName>
</protein>
<gene>
    <name evidence="2" type="ORF">HG542_09675</name>
</gene>
<sequence length="191" mass="21486">MSSPHAPHVLLTGERLALGMPRPEALAEYHAWESDPTTILGYGGRFPQPWEARLATWERRRADRDHVQFEVLRVKDRQSVGLTWLQINSVAATAEFAILIAPAMRGKRYAEESTRLTLDWAFHLGALRSVWLRVLEPNRAGLAAYEKAGFRFAGRLRRSGHWLGQCVDELLMDALPEDFPGPSALCSILGK</sequence>
<comment type="caution">
    <text evidence="2">The sequence shown here is derived from an EMBL/GenBank/DDBJ whole genome shotgun (WGS) entry which is preliminary data.</text>
</comment>
<dbReference type="InterPro" id="IPR016181">
    <property type="entry name" value="Acyl_CoA_acyltransferase"/>
</dbReference>
<dbReference type="Gene3D" id="3.40.630.30">
    <property type="match status" value="1"/>
</dbReference>
<dbReference type="AlphaFoldDB" id="A0A7Y7B307"/>
<dbReference type="PANTHER" id="PTHR43415">
    <property type="entry name" value="SPERMIDINE N(1)-ACETYLTRANSFERASE"/>
    <property type="match status" value="1"/>
</dbReference>
<feature type="domain" description="N-acetyltransferase" evidence="1">
    <location>
        <begin position="16"/>
        <end position="173"/>
    </location>
</feature>
<dbReference type="PANTHER" id="PTHR43415:SF3">
    <property type="entry name" value="GNAT-FAMILY ACETYLTRANSFERASE"/>
    <property type="match status" value="1"/>
</dbReference>
<name>A0A7Y7B307_STRMO</name>
<organism evidence="2 3">
    <name type="scientific">Streptomyces morookaense</name>
    <name type="common">Streptoverticillium morookaense</name>
    <dbReference type="NCBI Taxonomy" id="1970"/>
    <lineage>
        <taxon>Bacteria</taxon>
        <taxon>Bacillati</taxon>
        <taxon>Actinomycetota</taxon>
        <taxon>Actinomycetes</taxon>
        <taxon>Kitasatosporales</taxon>
        <taxon>Streptomycetaceae</taxon>
        <taxon>Streptomyces</taxon>
    </lineage>
</organism>
<evidence type="ECO:0000313" key="2">
    <source>
        <dbReference type="EMBL" id="NVK77935.1"/>
    </source>
</evidence>
<dbReference type="PROSITE" id="PS51186">
    <property type="entry name" value="GNAT"/>
    <property type="match status" value="1"/>
</dbReference>
<dbReference type="Pfam" id="PF13302">
    <property type="entry name" value="Acetyltransf_3"/>
    <property type="match status" value="1"/>
</dbReference>
<proteinExistence type="predicted"/>
<keyword evidence="2" id="KW-0808">Transferase</keyword>
<dbReference type="SUPFAM" id="SSF55729">
    <property type="entry name" value="Acyl-CoA N-acyltransferases (Nat)"/>
    <property type="match status" value="1"/>
</dbReference>
<evidence type="ECO:0000259" key="1">
    <source>
        <dbReference type="PROSITE" id="PS51186"/>
    </source>
</evidence>
<evidence type="ECO:0000313" key="3">
    <source>
        <dbReference type="Proteomes" id="UP000587462"/>
    </source>
</evidence>
<reference evidence="2 3" key="1">
    <citation type="submission" date="2020-04" db="EMBL/GenBank/DDBJ databases">
        <title>Draft Genome Sequence of Streptomyces morookaense DSM 40503, an 8-azaguanine-producing strain.</title>
        <authorList>
            <person name="Qi J."/>
            <person name="Gao J.-M."/>
        </authorList>
    </citation>
    <scope>NUCLEOTIDE SEQUENCE [LARGE SCALE GENOMIC DNA]</scope>
    <source>
        <strain evidence="2 3">DSM 40503</strain>
    </source>
</reference>